<evidence type="ECO:0000259" key="2">
    <source>
        <dbReference type="Pfam" id="PF00561"/>
    </source>
</evidence>
<sequence>MNIKNAIFIFIFIFLLIIVGPKIKFRNEFDKTQIPNKLEEIDQYLLIEESKFNLVENTKKEIIWNKEKEKTQYAVVYIHGFGASKNEIYPIPNNIARALKANIFFTRLKGHGIDNKNAFKGVNTKDWLRDIDEAIQIGQSIGEKLILIGTSNGGACVVWALKNYQDKIHSAVLISPNIYPKDKRTNLVYYPWGRQIAYLITGGYNEPEIRQNKRIEYSKVNIFHSPIRQIDSIIAMMGLVKLININGFNEIKTPLTIAYSPNDPTVDSQEINNFINNYGGYKQSIPIILVESPHSHVPVGNHSYRSAQNTSYLTKYAVDFIQNIKKSK</sequence>
<evidence type="ECO:0000313" key="3">
    <source>
        <dbReference type="EMBL" id="ACH93578.1"/>
    </source>
</evidence>
<dbReference type="Gene3D" id="3.40.50.1820">
    <property type="entry name" value="alpha/beta hydrolase"/>
    <property type="match status" value="1"/>
</dbReference>
<evidence type="ECO:0000313" key="4">
    <source>
        <dbReference type="Proteomes" id="UP000000611"/>
    </source>
</evidence>
<dbReference type="KEGG" id="bdu:BDU_649"/>
<protein>
    <submittedName>
        <fullName evidence="3">Uncharacterized conserved protein</fullName>
    </submittedName>
</protein>
<dbReference type="STRING" id="412419.BDU_649"/>
<dbReference type="InterPro" id="IPR000073">
    <property type="entry name" value="AB_hydrolase_1"/>
</dbReference>
<accession>B5RMJ2</accession>
<dbReference type="InterPro" id="IPR029058">
    <property type="entry name" value="AB_hydrolase_fold"/>
</dbReference>
<dbReference type="EMBL" id="CP000976">
    <property type="protein sequence ID" value="ACH93578.1"/>
    <property type="molecule type" value="Genomic_DNA"/>
</dbReference>
<keyword evidence="4" id="KW-1185">Reference proteome</keyword>
<name>B5RMJ2_BORDL</name>
<dbReference type="SUPFAM" id="SSF53474">
    <property type="entry name" value="alpha/beta-Hydrolases"/>
    <property type="match status" value="1"/>
</dbReference>
<dbReference type="RefSeq" id="WP_012538387.1">
    <property type="nucleotide sequence ID" value="NC_011229.1"/>
</dbReference>
<organism evidence="3 4">
    <name type="scientific">Borrelia duttonii (strain Ly)</name>
    <dbReference type="NCBI Taxonomy" id="412419"/>
    <lineage>
        <taxon>Bacteria</taxon>
        <taxon>Pseudomonadati</taxon>
        <taxon>Spirochaetota</taxon>
        <taxon>Spirochaetia</taxon>
        <taxon>Spirochaetales</taxon>
        <taxon>Borreliaceae</taxon>
        <taxon>Borrelia</taxon>
    </lineage>
</organism>
<keyword evidence="1" id="KW-0472">Membrane</keyword>
<dbReference type="eggNOG" id="COG1647">
    <property type="taxonomic scope" value="Bacteria"/>
</dbReference>
<dbReference type="HOGENOM" id="CLU_070536_0_0_12"/>
<dbReference type="Proteomes" id="UP000000611">
    <property type="component" value="Chromosome"/>
</dbReference>
<feature type="transmembrane region" description="Helical" evidence="1">
    <location>
        <begin position="6"/>
        <end position="23"/>
    </location>
</feature>
<dbReference type="AlphaFoldDB" id="B5RMJ2"/>
<keyword evidence="1" id="KW-1133">Transmembrane helix</keyword>
<evidence type="ECO:0000256" key="1">
    <source>
        <dbReference type="SAM" id="Phobius"/>
    </source>
</evidence>
<dbReference type="Pfam" id="PF00561">
    <property type="entry name" value="Abhydrolase_1"/>
    <property type="match status" value="1"/>
</dbReference>
<reference evidence="3 4" key="1">
    <citation type="journal article" date="2008" name="PLoS Genet.">
        <title>The genome of Borrelia recurrentis, the agent of deadly louse-borne relapsing fever, is a degraded subset of tick-borne Borrelia duttonii.</title>
        <authorList>
            <person name="Lescot M."/>
            <person name="Audic S."/>
            <person name="Robert C."/>
            <person name="Nguyen T.T."/>
            <person name="Blanc G."/>
            <person name="Cutler S.J."/>
            <person name="Wincker P."/>
            <person name="Couloux A."/>
            <person name="Claverie J.-M."/>
            <person name="Raoult D."/>
            <person name="Drancourt M."/>
        </authorList>
    </citation>
    <scope>NUCLEOTIDE SEQUENCE [LARGE SCALE GENOMIC DNA]</scope>
    <source>
        <strain evidence="3 4">Ly</strain>
    </source>
</reference>
<feature type="domain" description="AB hydrolase-1" evidence="2">
    <location>
        <begin position="74"/>
        <end position="195"/>
    </location>
</feature>
<keyword evidence="1" id="KW-0812">Transmembrane</keyword>
<proteinExistence type="predicted"/>
<dbReference type="OrthoDB" id="9786110at2"/>
<gene>
    <name evidence="3" type="ordered locus">BDU_649</name>
</gene>